<dbReference type="Proteomes" id="UP001237780">
    <property type="component" value="Unassembled WGS sequence"/>
</dbReference>
<organism evidence="1 2">
    <name type="scientific">Phyllobacterium ifriqiyense</name>
    <dbReference type="NCBI Taxonomy" id="314238"/>
    <lineage>
        <taxon>Bacteria</taxon>
        <taxon>Pseudomonadati</taxon>
        <taxon>Pseudomonadota</taxon>
        <taxon>Alphaproteobacteria</taxon>
        <taxon>Hyphomicrobiales</taxon>
        <taxon>Phyllobacteriaceae</taxon>
        <taxon>Phyllobacterium</taxon>
    </lineage>
</organism>
<evidence type="ECO:0000313" key="1">
    <source>
        <dbReference type="EMBL" id="MDQ0998350.1"/>
    </source>
</evidence>
<dbReference type="EMBL" id="JAUSZT010000003">
    <property type="protein sequence ID" value="MDQ0998350.1"/>
    <property type="molecule type" value="Genomic_DNA"/>
</dbReference>
<sequence>MKLAVIIAFKSEGLSKSELARPLGKAETEARRILDPDHPTKLYLLEAALAVLGKKILITILDAA</sequence>
<name>A0ABU0SEM1_9HYPH</name>
<protein>
    <recommendedName>
        <fullName evidence="3">Transcriptional regulator</fullName>
    </recommendedName>
</protein>
<accession>A0ABU0SEM1</accession>
<proteinExistence type="predicted"/>
<comment type="caution">
    <text evidence="1">The sequence shown here is derived from an EMBL/GenBank/DDBJ whole genome shotgun (WGS) entry which is preliminary data.</text>
</comment>
<evidence type="ECO:0000313" key="2">
    <source>
        <dbReference type="Proteomes" id="UP001237780"/>
    </source>
</evidence>
<reference evidence="1 2" key="1">
    <citation type="submission" date="2023-07" db="EMBL/GenBank/DDBJ databases">
        <title>Comparative genomics of wheat-associated soil bacteria to identify genetic determinants of phenazine resistance.</title>
        <authorList>
            <person name="Mouncey N."/>
        </authorList>
    </citation>
    <scope>NUCLEOTIDE SEQUENCE [LARGE SCALE GENOMIC DNA]</scope>
    <source>
        <strain evidence="1 2">W4I11</strain>
    </source>
</reference>
<evidence type="ECO:0008006" key="3">
    <source>
        <dbReference type="Google" id="ProtNLM"/>
    </source>
</evidence>
<gene>
    <name evidence="1" type="ORF">QFZ34_003532</name>
</gene>
<keyword evidence="2" id="KW-1185">Reference proteome</keyword>